<dbReference type="STRING" id="1123071.SAMN02745181_3424"/>
<sequence>MKTKTRILTTALALTAAVPLHAATVLSHWDFDDSSIASPGESGGNVLLAQQGSGTLADGNIEGDTTTGLTGKFGESFSFDGDGDKLYLFARGSWASNPRVNDANGDIASQTLNNFTISVWVNPTAFLGNDVIYGNTYGAGNGWDLRLVNGTVTMEARNGSTAVLSSGTTLNTGEWSHLVVNYSDGQADFYVNGAAAGSANVGGAFTELAGATTNVQISREGSEAFNGGMDELWLFSGNLSTQEIGNLYSSNAIAVPEPSSVALFSLAGLAFLVRRRR</sequence>
<evidence type="ECO:0000256" key="1">
    <source>
        <dbReference type="ARBA" id="ARBA00022729"/>
    </source>
</evidence>
<dbReference type="Proteomes" id="UP000184510">
    <property type="component" value="Unassembled WGS sequence"/>
</dbReference>
<feature type="signal peptide" evidence="3">
    <location>
        <begin position="1"/>
        <end position="22"/>
    </location>
</feature>
<dbReference type="EMBL" id="FQYR01000006">
    <property type="protein sequence ID" value="SHK20629.1"/>
    <property type="molecule type" value="Genomic_DNA"/>
</dbReference>
<dbReference type="Pfam" id="PF13385">
    <property type="entry name" value="Laminin_G_3"/>
    <property type="match status" value="1"/>
</dbReference>
<protein>
    <submittedName>
        <fullName evidence="5">PEP-CTERM protein-sorting domain-containing protein</fullName>
    </submittedName>
</protein>
<dbReference type="OrthoDB" id="2582440at2"/>
<dbReference type="AlphaFoldDB" id="A0A1M6QK23"/>
<dbReference type="InterPro" id="IPR006558">
    <property type="entry name" value="LamG-like"/>
</dbReference>
<gene>
    <name evidence="5" type="ORF">SAMN02745181_3424</name>
</gene>
<feature type="domain" description="LamG-like jellyroll fold" evidence="4">
    <location>
        <begin position="113"/>
        <end position="242"/>
    </location>
</feature>
<dbReference type="Gene3D" id="2.60.120.200">
    <property type="match status" value="1"/>
</dbReference>
<accession>A0A1M6QK23</accession>
<evidence type="ECO:0000259" key="4">
    <source>
        <dbReference type="SMART" id="SM00560"/>
    </source>
</evidence>
<dbReference type="NCBIfam" id="TIGR02595">
    <property type="entry name" value="PEP_CTERM"/>
    <property type="match status" value="1"/>
</dbReference>
<evidence type="ECO:0000256" key="3">
    <source>
        <dbReference type="SAM" id="SignalP"/>
    </source>
</evidence>
<dbReference type="InterPro" id="IPR013424">
    <property type="entry name" value="Ice-binding_C"/>
</dbReference>
<proteinExistence type="predicted"/>
<evidence type="ECO:0000256" key="2">
    <source>
        <dbReference type="ARBA" id="ARBA00023157"/>
    </source>
</evidence>
<keyword evidence="1 3" id="KW-0732">Signal</keyword>
<reference evidence="5 6" key="1">
    <citation type="submission" date="2016-11" db="EMBL/GenBank/DDBJ databases">
        <authorList>
            <person name="Jaros S."/>
            <person name="Januszkiewicz K."/>
            <person name="Wedrychowicz H."/>
        </authorList>
    </citation>
    <scope>NUCLEOTIDE SEQUENCE [LARGE SCALE GENOMIC DNA]</scope>
    <source>
        <strain evidence="5 6">DSM 18772</strain>
    </source>
</reference>
<dbReference type="RefSeq" id="WP_159435035.1">
    <property type="nucleotide sequence ID" value="NZ_FQYR01000006.1"/>
</dbReference>
<dbReference type="InterPro" id="IPR013320">
    <property type="entry name" value="ConA-like_dom_sf"/>
</dbReference>
<keyword evidence="6" id="KW-1185">Reference proteome</keyword>
<keyword evidence="2" id="KW-1015">Disulfide bond</keyword>
<name>A0A1M6QK23_9BACT</name>
<organism evidence="5 6">
    <name type="scientific">Rubritalea squalenifaciens DSM 18772</name>
    <dbReference type="NCBI Taxonomy" id="1123071"/>
    <lineage>
        <taxon>Bacteria</taxon>
        <taxon>Pseudomonadati</taxon>
        <taxon>Verrucomicrobiota</taxon>
        <taxon>Verrucomicrobiia</taxon>
        <taxon>Verrucomicrobiales</taxon>
        <taxon>Rubritaleaceae</taxon>
        <taxon>Rubritalea</taxon>
    </lineage>
</organism>
<evidence type="ECO:0000313" key="5">
    <source>
        <dbReference type="EMBL" id="SHK20629.1"/>
    </source>
</evidence>
<dbReference type="SMART" id="SM00560">
    <property type="entry name" value="LamGL"/>
    <property type="match status" value="1"/>
</dbReference>
<evidence type="ECO:0000313" key="6">
    <source>
        <dbReference type="Proteomes" id="UP000184510"/>
    </source>
</evidence>
<dbReference type="InParanoid" id="A0A1M6QK23"/>
<dbReference type="Pfam" id="PF07589">
    <property type="entry name" value="PEP-CTERM"/>
    <property type="match status" value="1"/>
</dbReference>
<feature type="chain" id="PRO_5013359689" evidence="3">
    <location>
        <begin position="23"/>
        <end position="277"/>
    </location>
</feature>
<dbReference type="SUPFAM" id="SSF49899">
    <property type="entry name" value="Concanavalin A-like lectins/glucanases"/>
    <property type="match status" value="1"/>
</dbReference>